<dbReference type="EMBL" id="CP063164">
    <property type="protein sequence ID" value="QOR62626.1"/>
    <property type="molecule type" value="Genomic_DNA"/>
</dbReference>
<evidence type="ECO:0000256" key="6">
    <source>
        <dbReference type="ARBA" id="ARBA00023102"/>
    </source>
</evidence>
<dbReference type="HAMAP" id="MF_00278">
    <property type="entry name" value="HisH"/>
    <property type="match status" value="1"/>
</dbReference>
<dbReference type="InterPro" id="IPR029062">
    <property type="entry name" value="Class_I_gatase-like"/>
</dbReference>
<evidence type="ECO:0000256" key="8">
    <source>
        <dbReference type="ARBA" id="ARBA00047838"/>
    </source>
</evidence>
<keyword evidence="3 10" id="KW-0028">Amino-acid biosynthesis</keyword>
<comment type="catalytic activity">
    <reaction evidence="8 10">
        <text>5-[(5-phospho-1-deoxy-D-ribulos-1-ylimino)methylamino]-1-(5-phospho-beta-D-ribosyl)imidazole-4-carboxamide + L-glutamine = D-erythro-1-(imidazol-4-yl)glycerol 3-phosphate + 5-amino-1-(5-phospho-beta-D-ribosyl)imidazole-4-carboxamide + L-glutamate + H(+)</text>
        <dbReference type="Rhea" id="RHEA:24793"/>
        <dbReference type="ChEBI" id="CHEBI:15378"/>
        <dbReference type="ChEBI" id="CHEBI:29985"/>
        <dbReference type="ChEBI" id="CHEBI:58278"/>
        <dbReference type="ChEBI" id="CHEBI:58359"/>
        <dbReference type="ChEBI" id="CHEBI:58475"/>
        <dbReference type="ChEBI" id="CHEBI:58525"/>
        <dbReference type="EC" id="4.3.2.10"/>
    </reaction>
</comment>
<evidence type="ECO:0000256" key="5">
    <source>
        <dbReference type="ARBA" id="ARBA00022962"/>
    </source>
</evidence>
<dbReference type="InterPro" id="IPR010139">
    <property type="entry name" value="Imidazole-glycPsynth_HisH"/>
</dbReference>
<dbReference type="SUPFAM" id="SSF52317">
    <property type="entry name" value="Class I glutamine amidotransferase-like"/>
    <property type="match status" value="1"/>
</dbReference>
<evidence type="ECO:0000256" key="9">
    <source>
        <dbReference type="ARBA" id="ARBA00049534"/>
    </source>
</evidence>
<keyword evidence="7 10" id="KW-0456">Lyase</keyword>
<dbReference type="CDD" id="cd01748">
    <property type="entry name" value="GATase1_IGP_Synthase"/>
    <property type="match status" value="1"/>
</dbReference>
<name>A0A7M1S5M4_9BACT</name>
<dbReference type="InterPro" id="IPR017926">
    <property type="entry name" value="GATASE"/>
</dbReference>
<comment type="subunit">
    <text evidence="2 10">Heterodimer of HisH and HisF.</text>
</comment>
<reference evidence="13 14" key="1">
    <citation type="submission" date="2020-10" db="EMBL/GenBank/DDBJ databases">
        <title>The genome of sulfurovum sp.</title>
        <authorList>
            <person name="Xie S."/>
            <person name="Shao Z."/>
            <person name="Jiang L."/>
        </authorList>
    </citation>
    <scope>NUCLEOTIDE SEQUENCE [LARGE SCALE GENOMIC DNA]</scope>
    <source>
        <strain evidence="13 14">ST-419</strain>
    </source>
</reference>
<evidence type="ECO:0000256" key="3">
    <source>
        <dbReference type="ARBA" id="ARBA00022605"/>
    </source>
</evidence>
<organism evidence="13 14">
    <name type="scientific">Sulfurovum indicum</name>
    <dbReference type="NCBI Taxonomy" id="2779528"/>
    <lineage>
        <taxon>Bacteria</taxon>
        <taxon>Pseudomonadati</taxon>
        <taxon>Campylobacterota</taxon>
        <taxon>Epsilonproteobacteria</taxon>
        <taxon>Campylobacterales</taxon>
        <taxon>Sulfurovaceae</taxon>
        <taxon>Sulfurovum</taxon>
    </lineage>
</organism>
<dbReference type="GO" id="GO:0000105">
    <property type="term" value="P:L-histidine biosynthetic process"/>
    <property type="evidence" value="ECO:0007669"/>
    <property type="project" value="UniProtKB-UniRule"/>
</dbReference>
<dbReference type="PROSITE" id="PS51273">
    <property type="entry name" value="GATASE_TYPE_1"/>
    <property type="match status" value="1"/>
</dbReference>
<keyword evidence="6 10" id="KW-0368">Histidine biosynthesis</keyword>
<dbReference type="Pfam" id="PF00117">
    <property type="entry name" value="GATase"/>
    <property type="match status" value="1"/>
</dbReference>
<evidence type="ECO:0000313" key="14">
    <source>
        <dbReference type="Proteomes" id="UP000595074"/>
    </source>
</evidence>
<evidence type="ECO:0000256" key="10">
    <source>
        <dbReference type="HAMAP-Rule" id="MF_00278"/>
    </source>
</evidence>
<dbReference type="KEGG" id="sinu:IMZ28_03915"/>
<comment type="catalytic activity">
    <reaction evidence="9 10">
        <text>L-glutamine + H2O = L-glutamate + NH4(+)</text>
        <dbReference type="Rhea" id="RHEA:15889"/>
        <dbReference type="ChEBI" id="CHEBI:15377"/>
        <dbReference type="ChEBI" id="CHEBI:28938"/>
        <dbReference type="ChEBI" id="CHEBI:29985"/>
        <dbReference type="ChEBI" id="CHEBI:58359"/>
        <dbReference type="EC" id="3.5.1.2"/>
    </reaction>
</comment>
<dbReference type="Proteomes" id="UP000595074">
    <property type="component" value="Chromosome"/>
</dbReference>
<dbReference type="AlphaFoldDB" id="A0A7M1S5M4"/>
<gene>
    <name evidence="10 13" type="primary">hisH</name>
    <name evidence="13" type="ORF">IMZ28_03915</name>
</gene>
<protein>
    <recommendedName>
        <fullName evidence="10">Imidazole glycerol phosphate synthase subunit HisH</fullName>
        <ecNumber evidence="10">4.3.2.10</ecNumber>
    </recommendedName>
    <alternativeName>
        <fullName evidence="10">IGP synthase glutaminase subunit</fullName>
        <ecNumber evidence="10">3.5.1.2</ecNumber>
    </alternativeName>
    <alternativeName>
        <fullName evidence="10">IGP synthase subunit HisH</fullName>
    </alternativeName>
    <alternativeName>
        <fullName evidence="10">ImGP synthase subunit HisH</fullName>
        <shortName evidence="10">IGPS subunit HisH</shortName>
    </alternativeName>
</protein>
<dbReference type="PANTHER" id="PTHR42701">
    <property type="entry name" value="IMIDAZOLE GLYCEROL PHOSPHATE SYNTHASE SUBUNIT HISH"/>
    <property type="match status" value="1"/>
</dbReference>
<dbReference type="EC" id="3.5.1.2" evidence="10"/>
<feature type="active site" evidence="10 11">
    <location>
        <position position="186"/>
    </location>
</feature>
<dbReference type="GO" id="GO:0016829">
    <property type="term" value="F:lyase activity"/>
    <property type="evidence" value="ECO:0007669"/>
    <property type="project" value="UniProtKB-KW"/>
</dbReference>
<feature type="active site" description="Nucleophile" evidence="10 11">
    <location>
        <position position="80"/>
    </location>
</feature>
<keyword evidence="14" id="KW-1185">Reference proteome</keyword>
<proteinExistence type="inferred from homology"/>
<keyword evidence="10" id="KW-0963">Cytoplasm</keyword>
<keyword evidence="5 10" id="KW-0315">Glutamine amidotransferase</keyword>
<feature type="active site" evidence="10 11">
    <location>
        <position position="188"/>
    </location>
</feature>
<dbReference type="NCBIfam" id="TIGR01855">
    <property type="entry name" value="IMP_synth_hisH"/>
    <property type="match status" value="1"/>
</dbReference>
<dbReference type="PROSITE" id="PS51274">
    <property type="entry name" value="GATASE_COBBQ"/>
    <property type="match status" value="1"/>
</dbReference>
<dbReference type="PIRSF" id="PIRSF000495">
    <property type="entry name" value="Amidotransf_hisH"/>
    <property type="match status" value="1"/>
</dbReference>
<comment type="pathway">
    <text evidence="1 10">Amino-acid biosynthesis; L-histidine biosynthesis; L-histidine from 5-phospho-alpha-D-ribose 1-diphosphate: step 5/9.</text>
</comment>
<evidence type="ECO:0000256" key="7">
    <source>
        <dbReference type="ARBA" id="ARBA00023239"/>
    </source>
</evidence>
<evidence type="ECO:0000256" key="4">
    <source>
        <dbReference type="ARBA" id="ARBA00022801"/>
    </source>
</evidence>
<evidence type="ECO:0000256" key="11">
    <source>
        <dbReference type="PIRSR" id="PIRSR000495-1"/>
    </source>
</evidence>
<feature type="domain" description="Glutamine amidotransferase" evidence="12">
    <location>
        <begin position="4"/>
        <end position="201"/>
    </location>
</feature>
<dbReference type="RefSeq" id="WP_197549444.1">
    <property type="nucleotide sequence ID" value="NZ_CP063164.1"/>
</dbReference>
<dbReference type="PANTHER" id="PTHR42701:SF1">
    <property type="entry name" value="IMIDAZOLE GLYCEROL PHOSPHATE SYNTHASE SUBUNIT HISH"/>
    <property type="match status" value="1"/>
</dbReference>
<evidence type="ECO:0000256" key="1">
    <source>
        <dbReference type="ARBA" id="ARBA00005091"/>
    </source>
</evidence>
<comment type="function">
    <text evidence="10">IGPS catalyzes the conversion of PRFAR and glutamine to IGP, AICAR and glutamate. The HisH subunit catalyzes the hydrolysis of glutamine to glutamate and ammonia as part of the synthesis of IGP and AICAR. The resulting ammonia molecule is channeled to the active site of HisF.</text>
</comment>
<dbReference type="GO" id="GO:0004359">
    <property type="term" value="F:glutaminase activity"/>
    <property type="evidence" value="ECO:0007669"/>
    <property type="project" value="UniProtKB-EC"/>
</dbReference>
<dbReference type="UniPathway" id="UPA00031">
    <property type="reaction ID" value="UER00010"/>
</dbReference>
<evidence type="ECO:0000259" key="12">
    <source>
        <dbReference type="Pfam" id="PF00117"/>
    </source>
</evidence>
<sequence>MIAIVDYGVGNIKAFANIYKNLNIPFKVAKSEDDLEDATKIILPGVGSFDHVMQSLNGSGMREKLDKLVLDKKLPVLGICVGLQMLAKSSDEGELEGLGWIDAHVRKFDESKLTKTTPLPHMGWNSIKIVKDNALLKDLDTEARFYFLHSYFIECKNENVVAATASYSETFTSMVHQDNIYGIQPHPEKSHKNGITLLKNFGEL</sequence>
<evidence type="ECO:0000313" key="13">
    <source>
        <dbReference type="EMBL" id="QOR62626.1"/>
    </source>
</evidence>
<evidence type="ECO:0000256" key="2">
    <source>
        <dbReference type="ARBA" id="ARBA00011152"/>
    </source>
</evidence>
<dbReference type="EC" id="4.3.2.10" evidence="10"/>
<dbReference type="GO" id="GO:0005737">
    <property type="term" value="C:cytoplasm"/>
    <property type="evidence" value="ECO:0007669"/>
    <property type="project" value="UniProtKB-SubCell"/>
</dbReference>
<dbReference type="GO" id="GO:0000107">
    <property type="term" value="F:imidazoleglycerol-phosphate synthase activity"/>
    <property type="evidence" value="ECO:0007669"/>
    <property type="project" value="UniProtKB-UniRule"/>
</dbReference>
<keyword evidence="4 10" id="KW-0378">Hydrolase</keyword>
<accession>A0A7M1S5M4</accession>
<dbReference type="Gene3D" id="3.40.50.880">
    <property type="match status" value="1"/>
</dbReference>
<comment type="subcellular location">
    <subcellularLocation>
        <location evidence="10">Cytoplasm</location>
    </subcellularLocation>
</comment>